<feature type="region of interest" description="Disordered" evidence="1">
    <location>
        <begin position="1"/>
        <end position="348"/>
    </location>
</feature>
<gene>
    <name evidence="3" type="primary">LOC102837398</name>
</gene>
<keyword evidence="2" id="KW-1185">Reference proteome</keyword>
<dbReference type="Proteomes" id="UP000504623">
    <property type="component" value="Unplaced"/>
</dbReference>
<evidence type="ECO:0000256" key="1">
    <source>
        <dbReference type="SAM" id="MobiDB-lite"/>
    </source>
</evidence>
<feature type="compositionally biased region" description="Low complexity" evidence="1">
    <location>
        <begin position="289"/>
        <end position="299"/>
    </location>
</feature>
<evidence type="ECO:0000313" key="2">
    <source>
        <dbReference type="Proteomes" id="UP000504623"/>
    </source>
</evidence>
<accession>A0A9B0U6T9</accession>
<proteinExistence type="predicted"/>
<dbReference type="GeneID" id="102837398"/>
<organism evidence="2 3">
    <name type="scientific">Chrysochloris asiatica</name>
    <name type="common">Cape golden mole</name>
    <dbReference type="NCBI Taxonomy" id="185453"/>
    <lineage>
        <taxon>Eukaryota</taxon>
        <taxon>Metazoa</taxon>
        <taxon>Chordata</taxon>
        <taxon>Craniata</taxon>
        <taxon>Vertebrata</taxon>
        <taxon>Euteleostomi</taxon>
        <taxon>Mammalia</taxon>
        <taxon>Eutheria</taxon>
        <taxon>Afrotheria</taxon>
        <taxon>Chrysochloridae</taxon>
        <taxon>Chrysochlorinae</taxon>
        <taxon>Chrysochloris</taxon>
    </lineage>
</organism>
<feature type="compositionally biased region" description="Basic and acidic residues" evidence="1">
    <location>
        <begin position="304"/>
        <end position="316"/>
    </location>
</feature>
<sequence>MWRDTATRGSSCYQLAKTKPQCRKPPRVSTPQGAPQPGELRVPEGGRARCPALRRPPRPGRRGVPPRHTARSSETPGRAGEVSKFVRRARRDGTSGLRNSPRPAVPRAPKARRADSTGVCRPGGGSDAEAPTHFYHRSGPRAIRLSRAGSSRGKGVWGPHAAPPQPPQAQGRGASHNAQRAPALTSAVRPPAGGRMRNVPQPPLRAVATPARPPPSPVPATRSGAGSGDGAGPCGIDAEAAGVESVRLPAPSAPAPPAAAAAVPPRHLRKGNFPAGAQPGGVLAPPAPSSRAPSRSRPAAPEPPARRVCQESELREAGAQGSLSPGPASGGHCLPPKPDTGPWPRLHFLDRLNRGAGPVCEKARVRGAGPGCAERGPR</sequence>
<protein>
    <submittedName>
        <fullName evidence="3">Basic salivary proline-rich protein 2-like</fullName>
    </submittedName>
</protein>
<evidence type="ECO:0000313" key="3">
    <source>
        <dbReference type="RefSeq" id="XP_006873439.1"/>
    </source>
</evidence>
<name>A0A9B0U6T9_CHRAS</name>
<feature type="compositionally biased region" description="Basic residues" evidence="1">
    <location>
        <begin position="55"/>
        <end position="70"/>
    </location>
</feature>
<reference evidence="3" key="1">
    <citation type="submission" date="2025-08" db="UniProtKB">
        <authorList>
            <consortium name="RefSeq"/>
        </authorList>
    </citation>
    <scope>IDENTIFICATION</scope>
    <source>
        <tissue evidence="3">Spleen</tissue>
    </source>
</reference>
<dbReference type="RefSeq" id="XP_006873439.1">
    <property type="nucleotide sequence ID" value="XM_006873377.1"/>
</dbReference>
<dbReference type="AlphaFoldDB" id="A0A9B0U6T9"/>